<comment type="caution">
    <text evidence="1">The sequence shown here is derived from an EMBL/GenBank/DDBJ whole genome shotgun (WGS) entry which is preliminary data.</text>
</comment>
<name>A0A645DH26_9ZZZZ</name>
<accession>A0A645DH26</accession>
<dbReference type="EMBL" id="VSSQ01036330">
    <property type="protein sequence ID" value="MPM88780.1"/>
    <property type="molecule type" value="Genomic_DNA"/>
</dbReference>
<proteinExistence type="predicted"/>
<sequence length="149" mass="15743">MLDPEATDALILAGQGISIIGKWMAEECSIEVERQAYLAAPIHPPLVVLLLNLVPVDKGRTKLAVGCVQVQAMRTWYQSQNLFDVQTQLLNGLCLSGIVAGGLDAASCKLGVGAFEASDIITLPTVDGDGNLCQLVQNRIGINPIACIS</sequence>
<dbReference type="AlphaFoldDB" id="A0A645DH26"/>
<gene>
    <name evidence="1" type="ORF">SDC9_135884</name>
</gene>
<evidence type="ECO:0000313" key="1">
    <source>
        <dbReference type="EMBL" id="MPM88780.1"/>
    </source>
</evidence>
<reference evidence="1" key="1">
    <citation type="submission" date="2019-08" db="EMBL/GenBank/DDBJ databases">
        <authorList>
            <person name="Kucharzyk K."/>
            <person name="Murdoch R.W."/>
            <person name="Higgins S."/>
            <person name="Loffler F."/>
        </authorList>
    </citation>
    <scope>NUCLEOTIDE SEQUENCE</scope>
</reference>
<protein>
    <submittedName>
        <fullName evidence="1">Uncharacterized protein</fullName>
    </submittedName>
</protein>
<organism evidence="1">
    <name type="scientific">bioreactor metagenome</name>
    <dbReference type="NCBI Taxonomy" id="1076179"/>
    <lineage>
        <taxon>unclassified sequences</taxon>
        <taxon>metagenomes</taxon>
        <taxon>ecological metagenomes</taxon>
    </lineage>
</organism>